<dbReference type="InterPro" id="IPR036097">
    <property type="entry name" value="HisK_dim/P_sf"/>
</dbReference>
<evidence type="ECO:0000256" key="1">
    <source>
        <dbReference type="ARBA" id="ARBA00000085"/>
    </source>
</evidence>
<evidence type="ECO:0000256" key="4">
    <source>
        <dbReference type="ARBA" id="ARBA00022679"/>
    </source>
</evidence>
<dbReference type="Proteomes" id="UP000262582">
    <property type="component" value="Chromosome"/>
</dbReference>
<evidence type="ECO:0000313" key="13">
    <source>
        <dbReference type="Proteomes" id="UP000262582"/>
    </source>
</evidence>
<dbReference type="PANTHER" id="PTHR43065">
    <property type="entry name" value="SENSOR HISTIDINE KINASE"/>
    <property type="match status" value="1"/>
</dbReference>
<name>A0A347U581_9BACT</name>
<keyword evidence="8" id="KW-0902">Two-component regulatory system</keyword>
<dbReference type="InterPro" id="IPR004358">
    <property type="entry name" value="Sig_transdc_His_kin-like_C"/>
</dbReference>
<dbReference type="GO" id="GO:0000155">
    <property type="term" value="F:phosphorelay sensor kinase activity"/>
    <property type="evidence" value="ECO:0007669"/>
    <property type="project" value="InterPro"/>
</dbReference>
<evidence type="ECO:0000313" key="11">
    <source>
        <dbReference type="EMBL" id="AXX94009.1"/>
    </source>
</evidence>
<dbReference type="InterPro" id="IPR003594">
    <property type="entry name" value="HATPase_dom"/>
</dbReference>
<keyword evidence="13" id="KW-1185">Reference proteome</keyword>
<dbReference type="EC" id="2.7.13.3" evidence="2"/>
<dbReference type="SMART" id="SM00387">
    <property type="entry name" value="HATPase_c"/>
    <property type="match status" value="1"/>
</dbReference>
<evidence type="ECO:0000256" key="8">
    <source>
        <dbReference type="ARBA" id="ARBA00023012"/>
    </source>
</evidence>
<evidence type="ECO:0000313" key="12">
    <source>
        <dbReference type="EMBL" id="RXI32622.1"/>
    </source>
</evidence>
<evidence type="ECO:0000256" key="9">
    <source>
        <dbReference type="SAM" id="Coils"/>
    </source>
</evidence>
<dbReference type="Gene3D" id="1.10.287.130">
    <property type="match status" value="1"/>
</dbReference>
<feature type="coiled-coil region" evidence="9">
    <location>
        <begin position="9"/>
        <end position="36"/>
    </location>
</feature>
<reference evidence="12 14" key="1">
    <citation type="submission" date="2017-09" db="EMBL/GenBank/DDBJ databases">
        <title>Genomics of the genus Arcobacter.</title>
        <authorList>
            <person name="Perez-Cataluna A."/>
            <person name="Figueras M.J."/>
            <person name="Salas-Masso N."/>
        </authorList>
    </citation>
    <scope>NUCLEOTIDE SEQUENCE [LARGE SCALE GENOMIC DNA]</scope>
    <source>
        <strain evidence="12 14">CECT 7837</strain>
    </source>
</reference>
<dbReference type="InterPro" id="IPR036890">
    <property type="entry name" value="HATPase_C_sf"/>
</dbReference>
<dbReference type="Proteomes" id="UP000290588">
    <property type="component" value="Unassembled WGS sequence"/>
</dbReference>
<dbReference type="GO" id="GO:0005524">
    <property type="term" value="F:ATP binding"/>
    <property type="evidence" value="ECO:0007669"/>
    <property type="project" value="UniProtKB-KW"/>
</dbReference>
<evidence type="ECO:0000256" key="6">
    <source>
        <dbReference type="ARBA" id="ARBA00022777"/>
    </source>
</evidence>
<dbReference type="RefSeq" id="WP_118918595.1">
    <property type="nucleotide sequence ID" value="NZ_CP032097.1"/>
</dbReference>
<accession>A0A347U581</accession>
<dbReference type="Gene3D" id="3.30.565.10">
    <property type="entry name" value="Histidine kinase-like ATPase, C-terminal domain"/>
    <property type="match status" value="1"/>
</dbReference>
<dbReference type="EMBL" id="NXIG01000002">
    <property type="protein sequence ID" value="RXI32622.1"/>
    <property type="molecule type" value="Genomic_DNA"/>
</dbReference>
<keyword evidence="7" id="KW-0067">ATP-binding</keyword>
<evidence type="ECO:0000256" key="2">
    <source>
        <dbReference type="ARBA" id="ARBA00012438"/>
    </source>
</evidence>
<dbReference type="InterPro" id="IPR005467">
    <property type="entry name" value="His_kinase_dom"/>
</dbReference>
<gene>
    <name evidence="11" type="ORF">AELL_0317</name>
    <name evidence="12" type="ORF">CP962_01860</name>
</gene>
<keyword evidence="9" id="KW-0175">Coiled coil</keyword>
<keyword evidence="6 12" id="KW-0418">Kinase</keyword>
<dbReference type="PANTHER" id="PTHR43065:SF10">
    <property type="entry name" value="PEROXIDE STRESS-ACTIVATED HISTIDINE KINASE MAK3"/>
    <property type="match status" value="1"/>
</dbReference>
<organism evidence="12 14">
    <name type="scientific">Arcobacter ellisii</name>
    <dbReference type="NCBI Taxonomy" id="913109"/>
    <lineage>
        <taxon>Bacteria</taxon>
        <taxon>Pseudomonadati</taxon>
        <taxon>Campylobacterota</taxon>
        <taxon>Epsilonproteobacteria</taxon>
        <taxon>Campylobacterales</taxon>
        <taxon>Arcobacteraceae</taxon>
        <taxon>Arcobacter</taxon>
    </lineage>
</organism>
<comment type="catalytic activity">
    <reaction evidence="1">
        <text>ATP + protein L-histidine = ADP + protein N-phospho-L-histidine.</text>
        <dbReference type="EC" id="2.7.13.3"/>
    </reaction>
</comment>
<reference evidence="11 13" key="2">
    <citation type="submission" date="2018-08" db="EMBL/GenBank/DDBJ databases">
        <title>Complete genome of the Arcobacter ellisii type strain LMG 26155.</title>
        <authorList>
            <person name="Miller W.G."/>
            <person name="Yee E."/>
            <person name="Bono J.L."/>
        </authorList>
    </citation>
    <scope>NUCLEOTIDE SEQUENCE [LARGE SCALE GENOMIC DNA]</scope>
    <source>
        <strain evidence="11 13">LMG 26155</strain>
    </source>
</reference>
<dbReference type="OrthoDB" id="9805967at2"/>
<evidence type="ECO:0000256" key="3">
    <source>
        <dbReference type="ARBA" id="ARBA00022553"/>
    </source>
</evidence>
<keyword evidence="5" id="KW-0547">Nucleotide-binding</keyword>
<evidence type="ECO:0000256" key="7">
    <source>
        <dbReference type="ARBA" id="ARBA00022840"/>
    </source>
</evidence>
<dbReference type="PRINTS" id="PR00344">
    <property type="entry name" value="BCTRLSENSOR"/>
</dbReference>
<dbReference type="SUPFAM" id="SSF47384">
    <property type="entry name" value="Homodimeric domain of signal transducing histidine kinase"/>
    <property type="match status" value="1"/>
</dbReference>
<protein>
    <recommendedName>
        <fullName evidence="2">histidine kinase</fullName>
        <ecNumber evidence="2">2.7.13.3</ecNumber>
    </recommendedName>
</protein>
<dbReference type="Pfam" id="PF02518">
    <property type="entry name" value="HATPase_c"/>
    <property type="match status" value="1"/>
</dbReference>
<dbReference type="PROSITE" id="PS50109">
    <property type="entry name" value="HIS_KIN"/>
    <property type="match status" value="1"/>
</dbReference>
<evidence type="ECO:0000256" key="5">
    <source>
        <dbReference type="ARBA" id="ARBA00022741"/>
    </source>
</evidence>
<proteinExistence type="predicted"/>
<dbReference type="KEGG" id="aell:AELL_0317"/>
<dbReference type="AlphaFoldDB" id="A0A347U581"/>
<evidence type="ECO:0000313" key="14">
    <source>
        <dbReference type="Proteomes" id="UP000290588"/>
    </source>
</evidence>
<keyword evidence="4" id="KW-0808">Transferase</keyword>
<dbReference type="EMBL" id="CP032097">
    <property type="protein sequence ID" value="AXX94009.1"/>
    <property type="molecule type" value="Genomic_DNA"/>
</dbReference>
<evidence type="ECO:0000259" key="10">
    <source>
        <dbReference type="PROSITE" id="PS50109"/>
    </source>
</evidence>
<keyword evidence="3" id="KW-0597">Phosphoprotein</keyword>
<feature type="domain" description="Histidine kinase" evidence="10">
    <location>
        <begin position="52"/>
        <end position="266"/>
    </location>
</feature>
<sequence>MRQTKIDEFLELEHHNKELEKRIKEEVAKNREKDKLMFQQAKLASLGEMLGNISHQWRQPLMEINSLFLPIEAKISLGGTLEKEEILEAIDKLNHITRYMSNTIDDFKNFFATDKEKIKFKLLEQINSTINIISGGLKVNNIKLDIIMNKNPELIGYKNDYSQVLINIINNSKDALVERKIENPYIKISIFQEDENIITTVEDNAGGIKVEPIDKIFEPFFTYQKANGSGIGLFMSKLIIENNMNGKLTVKNSSKGAFFKISIPKN</sequence>
<dbReference type="SUPFAM" id="SSF55874">
    <property type="entry name" value="ATPase domain of HSP90 chaperone/DNA topoisomerase II/histidine kinase"/>
    <property type="match status" value="1"/>
</dbReference>